<gene>
    <name evidence="2" type="ORF">E5988_15870</name>
</gene>
<dbReference type="EMBL" id="SSTI01000017">
    <property type="protein sequence ID" value="THG37425.1"/>
    <property type="molecule type" value="Genomic_DNA"/>
</dbReference>
<protein>
    <submittedName>
        <fullName evidence="2">DUF861 domain-containing protein</fullName>
    </submittedName>
</protein>
<dbReference type="SUPFAM" id="SSF51182">
    <property type="entry name" value="RmlC-like cupins"/>
    <property type="match status" value="1"/>
</dbReference>
<dbReference type="RefSeq" id="WP_125946558.1">
    <property type="nucleotide sequence ID" value="NZ_SSTI01000017.1"/>
</dbReference>
<dbReference type="InterPro" id="IPR014710">
    <property type="entry name" value="RmlC-like_jellyroll"/>
</dbReference>
<accession>A0ABY2QDA5</accession>
<dbReference type="Proteomes" id="UP000308038">
    <property type="component" value="Unassembled WGS sequence"/>
</dbReference>
<feature type="domain" description="(S)-ureidoglycine aminohydrolase cupin" evidence="1">
    <location>
        <begin position="45"/>
        <end position="113"/>
    </location>
</feature>
<proteinExistence type="predicted"/>
<evidence type="ECO:0000313" key="2">
    <source>
        <dbReference type="EMBL" id="THG37425.1"/>
    </source>
</evidence>
<evidence type="ECO:0000313" key="3">
    <source>
        <dbReference type="Proteomes" id="UP000308038"/>
    </source>
</evidence>
<evidence type="ECO:0000259" key="1">
    <source>
        <dbReference type="Pfam" id="PF05899"/>
    </source>
</evidence>
<dbReference type="PANTHER" id="PTHR40943:SF1">
    <property type="entry name" value="CYTOPLASMIC PROTEIN"/>
    <property type="match status" value="1"/>
</dbReference>
<dbReference type="PANTHER" id="PTHR40943">
    <property type="entry name" value="CYTOPLASMIC PROTEIN-RELATED"/>
    <property type="match status" value="1"/>
</dbReference>
<comment type="caution">
    <text evidence="2">The sequence shown here is derived from an EMBL/GenBank/DDBJ whole genome shotgun (WGS) entry which is preliminary data.</text>
</comment>
<dbReference type="InterPro" id="IPR008579">
    <property type="entry name" value="UGlyAH_Cupin_dom"/>
</dbReference>
<dbReference type="CDD" id="cd02227">
    <property type="entry name" value="cupin_TM1112-like"/>
    <property type="match status" value="1"/>
</dbReference>
<dbReference type="Gene3D" id="2.60.120.10">
    <property type="entry name" value="Jelly Rolls"/>
    <property type="match status" value="1"/>
</dbReference>
<organism evidence="2 3">
    <name type="scientific">Sphingomonas olei</name>
    <dbReference type="NCBI Taxonomy" id="1886787"/>
    <lineage>
        <taxon>Bacteria</taxon>
        <taxon>Pseudomonadati</taxon>
        <taxon>Pseudomonadota</taxon>
        <taxon>Alphaproteobacteria</taxon>
        <taxon>Sphingomonadales</taxon>
        <taxon>Sphingomonadaceae</taxon>
        <taxon>Sphingomonas</taxon>
    </lineage>
</organism>
<keyword evidence="3" id="KW-1185">Reference proteome</keyword>
<dbReference type="Pfam" id="PF05899">
    <property type="entry name" value="Cupin_3"/>
    <property type="match status" value="1"/>
</dbReference>
<sequence length="122" mass="13278">MSATTFNVTELFAGAPEPKDVPVPLGTPISQVRSIALPSSSRPTTRLGVWECTPGRWVRQVVQAEFCHFLSGHAVFTPEGGGDPITLRAGDVAHFPANSRGHWDIVETSRKVFMVFDEEQAS</sequence>
<dbReference type="InterPro" id="IPR011051">
    <property type="entry name" value="RmlC_Cupin_sf"/>
</dbReference>
<reference evidence="2 3" key="1">
    <citation type="submission" date="2019-04" db="EMBL/GenBank/DDBJ databases">
        <title>Microbes associate with the intestines of laboratory mice.</title>
        <authorList>
            <person name="Navarre W."/>
            <person name="Wong E."/>
            <person name="Huang K.C."/>
            <person name="Tropini C."/>
            <person name="Ng K."/>
            <person name="Yu B."/>
        </authorList>
    </citation>
    <scope>NUCLEOTIDE SEQUENCE [LARGE SCALE GENOMIC DNA]</scope>
    <source>
        <strain evidence="2 3">NM83_B4-11</strain>
    </source>
</reference>
<name>A0ABY2QDA5_9SPHN</name>